<dbReference type="InterPro" id="IPR036365">
    <property type="entry name" value="PGBD-like_sf"/>
</dbReference>
<keyword evidence="2" id="KW-0732">Signal</keyword>
<dbReference type="InterPro" id="IPR036366">
    <property type="entry name" value="PGBDSf"/>
</dbReference>
<feature type="signal peptide" evidence="2">
    <location>
        <begin position="1"/>
        <end position="21"/>
    </location>
</feature>
<dbReference type="Proteomes" id="UP000613255">
    <property type="component" value="Unassembled WGS sequence"/>
</dbReference>
<evidence type="ECO:0000313" key="5">
    <source>
        <dbReference type="Proteomes" id="UP000613255"/>
    </source>
</evidence>
<protein>
    <submittedName>
        <fullName evidence="4">Trypsin-like peptidase domain-containing protein</fullName>
    </submittedName>
</protein>
<organism evidence="4 5">
    <name type="scientific">Pontibaca salina</name>
    <dbReference type="NCBI Taxonomy" id="2795731"/>
    <lineage>
        <taxon>Bacteria</taxon>
        <taxon>Pseudomonadati</taxon>
        <taxon>Pseudomonadota</taxon>
        <taxon>Alphaproteobacteria</taxon>
        <taxon>Rhodobacterales</taxon>
        <taxon>Roseobacteraceae</taxon>
        <taxon>Pontibaca</taxon>
    </lineage>
</organism>
<dbReference type="EMBL" id="JAEIJD010000010">
    <property type="protein sequence ID" value="MBI6630529.1"/>
    <property type="molecule type" value="Genomic_DNA"/>
</dbReference>
<dbReference type="Gene3D" id="1.10.101.10">
    <property type="entry name" value="PGBD-like superfamily/PGBD"/>
    <property type="match status" value="1"/>
</dbReference>
<name>A0A934HLQ5_9RHOB</name>
<proteinExistence type="predicted"/>
<gene>
    <name evidence="4" type="ORF">JAO82_11645</name>
</gene>
<dbReference type="RefSeq" id="WP_198686555.1">
    <property type="nucleotide sequence ID" value="NZ_JAEIJD010000010.1"/>
</dbReference>
<keyword evidence="5" id="KW-1185">Reference proteome</keyword>
<dbReference type="Gene3D" id="2.40.10.120">
    <property type="match status" value="1"/>
</dbReference>
<evidence type="ECO:0000313" key="4">
    <source>
        <dbReference type="EMBL" id="MBI6630529.1"/>
    </source>
</evidence>
<dbReference type="Pfam" id="PF13365">
    <property type="entry name" value="Trypsin_2"/>
    <property type="match status" value="1"/>
</dbReference>
<accession>A0A934HLQ5</accession>
<reference evidence="4" key="1">
    <citation type="submission" date="2020-12" db="EMBL/GenBank/DDBJ databases">
        <title>Pontibaca salina gen. nov., sp. nov., isolated from marine sediment.</title>
        <authorList>
            <person name="Bo J."/>
            <person name="Wang S."/>
            <person name="Song X."/>
            <person name="Du Z."/>
        </authorList>
    </citation>
    <scope>NUCLEOTIDE SEQUENCE</scope>
    <source>
        <strain evidence="4">S1109L</strain>
    </source>
</reference>
<feature type="region of interest" description="Disordered" evidence="1">
    <location>
        <begin position="126"/>
        <end position="153"/>
    </location>
</feature>
<dbReference type="SUPFAM" id="SSF50494">
    <property type="entry name" value="Trypsin-like serine proteases"/>
    <property type="match status" value="1"/>
</dbReference>
<dbReference type="AlphaFoldDB" id="A0A934HLQ5"/>
<evidence type="ECO:0000259" key="3">
    <source>
        <dbReference type="Pfam" id="PF01471"/>
    </source>
</evidence>
<sequence length="576" mass="62208">MKTMVAFFVIAFSMLSYPAHAQDQRNSAWVQIEARPSLREAQARAQVYAGILADVNGFSLGNGWYAILLGPYMRSDAERVLQVYRAEGQIPSDSFIALSSNLDQQFWPVGANLLNRDTIDPSIPIADTPLPPAQTQASDETAAEARRGEQLLTGDERRDLQTALHEAGFYHSTVDGAFGAGTRRAMSDWQISNGYEATGVLTTAQRTALMEQYNAPLTSVGMERIRDEKAGIQIEIPTAVVGFKSHEAPFAHYESSTDLGARVLLISQPGNPDALSGLYDVMQTLSIVPPEGPRNRTRDRFTIEGRNQEIATYTQATLIDGQIKGFTLVWPTGDEARRQRILARMRSSFRPIPGILQPAVSEEVEQDIDLVSGLLVRKPRVARSGFYVDAQGTVATTADAVESCARISIDGNDAEIAFSDNALRVAVLRPLQPLAPMAVAQFRPNAPRLQSEVTLIGYSYDGVLGAPTLTYGTLADVKGLHGEAELSRLNMATTSGDAGGPVLDAAGQVVGMLLPAAQPGRKLPRDVSLIANATAIRNVLELAGITTRTGSDTATLKPADLHHLARGMTVLVNCWD</sequence>
<evidence type="ECO:0000256" key="2">
    <source>
        <dbReference type="SAM" id="SignalP"/>
    </source>
</evidence>
<comment type="caution">
    <text evidence="4">The sequence shown here is derived from an EMBL/GenBank/DDBJ whole genome shotgun (WGS) entry which is preliminary data.</text>
</comment>
<feature type="domain" description="Peptidoglycan binding-like" evidence="3">
    <location>
        <begin position="153"/>
        <end position="209"/>
    </location>
</feature>
<feature type="compositionally biased region" description="Basic and acidic residues" evidence="1">
    <location>
        <begin position="143"/>
        <end position="153"/>
    </location>
</feature>
<dbReference type="SUPFAM" id="SSF47090">
    <property type="entry name" value="PGBD-like"/>
    <property type="match status" value="1"/>
</dbReference>
<dbReference type="Pfam" id="PF01471">
    <property type="entry name" value="PG_binding_1"/>
    <property type="match status" value="1"/>
</dbReference>
<dbReference type="InterPro" id="IPR002477">
    <property type="entry name" value="Peptidoglycan-bd-like"/>
</dbReference>
<feature type="chain" id="PRO_5037136308" evidence="2">
    <location>
        <begin position="22"/>
        <end position="576"/>
    </location>
</feature>
<dbReference type="InterPro" id="IPR009003">
    <property type="entry name" value="Peptidase_S1_PA"/>
</dbReference>
<evidence type="ECO:0000256" key="1">
    <source>
        <dbReference type="SAM" id="MobiDB-lite"/>
    </source>
</evidence>